<sequence>MKILLISDEESKYMWDFFVPENFKDIDIIISCGDLKAEYLSFLVTMIKAPLFYIRGNHDNNYKNNPPEGCECIDGKIINYNGIRIMGLGGSMKYRETTLVYTEKEMRKRINKLKFGLFFNRGVDIIVSHAAPKGINDENDLCHEGFKCFLELIQKYSPKYFCHGHIHLNYGNKKRIANYKNTMVINAFDHYIFEY</sequence>
<name>A0A1S8MB72_9CLOT</name>
<dbReference type="Proteomes" id="UP000190951">
    <property type="component" value="Chromosome"/>
</dbReference>
<dbReference type="KEGG" id="crw:CROST_017930"/>
<proteinExistence type="predicted"/>
<evidence type="ECO:0000313" key="2">
    <source>
        <dbReference type="Proteomes" id="UP000190951"/>
    </source>
</evidence>
<evidence type="ECO:0000313" key="1">
    <source>
        <dbReference type="EMBL" id="URZ11076.1"/>
    </source>
</evidence>
<protein>
    <submittedName>
        <fullName evidence="1">Uncharacterized protein</fullName>
    </submittedName>
</protein>
<dbReference type="STRING" id="84029.CROST_34040"/>
<dbReference type="GO" id="GO:0016787">
    <property type="term" value="F:hydrolase activity"/>
    <property type="evidence" value="ECO:0007669"/>
    <property type="project" value="InterPro"/>
</dbReference>
<dbReference type="Gene3D" id="3.60.21.10">
    <property type="match status" value="1"/>
</dbReference>
<dbReference type="PANTHER" id="PTHR12905">
    <property type="entry name" value="METALLOPHOSPHOESTERASE"/>
    <property type="match status" value="1"/>
</dbReference>
<gene>
    <name evidence="1" type="ORF">CROST_017930</name>
</gene>
<dbReference type="AlphaFoldDB" id="A0A1S8MB72"/>
<dbReference type="Pfam" id="PF00149">
    <property type="entry name" value="Metallophos"/>
    <property type="match status" value="1"/>
</dbReference>
<dbReference type="RefSeq" id="WP_077833393.1">
    <property type="nucleotide sequence ID" value="NZ_CP096983.1"/>
</dbReference>
<dbReference type="SUPFAM" id="SSF56300">
    <property type="entry name" value="Metallo-dependent phosphatases"/>
    <property type="match status" value="1"/>
</dbReference>
<accession>A0A1S8MB72</accession>
<dbReference type="InterPro" id="IPR029052">
    <property type="entry name" value="Metallo-depent_PP-like"/>
</dbReference>
<dbReference type="InterPro" id="IPR051693">
    <property type="entry name" value="UPF0046_metallophosphoest"/>
</dbReference>
<dbReference type="PANTHER" id="PTHR12905:SF0">
    <property type="entry name" value="CALCINEURIN-LIKE PHOSPHOESTERASE DOMAIN-CONTAINING PROTEIN"/>
    <property type="match status" value="1"/>
</dbReference>
<dbReference type="EMBL" id="CP096983">
    <property type="protein sequence ID" value="URZ11076.1"/>
    <property type="molecule type" value="Genomic_DNA"/>
</dbReference>
<reference evidence="1 2" key="1">
    <citation type="submission" date="2022-04" db="EMBL/GenBank/DDBJ databases">
        <title>Genome sequence of C. roseum typestrain.</title>
        <authorList>
            <person name="Poehlein A."/>
            <person name="Schoch T."/>
            <person name="Duerre P."/>
            <person name="Daniel R."/>
        </authorList>
    </citation>
    <scope>NUCLEOTIDE SEQUENCE [LARGE SCALE GENOMIC DNA]</scope>
    <source>
        <strain evidence="1 2">DSM 7320</strain>
    </source>
</reference>
<organism evidence="1 2">
    <name type="scientific">Clostridium felsineum</name>
    <dbReference type="NCBI Taxonomy" id="36839"/>
    <lineage>
        <taxon>Bacteria</taxon>
        <taxon>Bacillati</taxon>
        <taxon>Bacillota</taxon>
        <taxon>Clostridia</taxon>
        <taxon>Eubacteriales</taxon>
        <taxon>Clostridiaceae</taxon>
        <taxon>Clostridium</taxon>
    </lineage>
</organism>
<dbReference type="InterPro" id="IPR004843">
    <property type="entry name" value="Calcineurin-like_PHP"/>
</dbReference>
<keyword evidence="2" id="KW-1185">Reference proteome</keyword>